<sequence length="397" mass="42714">MKSPTQRVLFALPLLKAVHTQFVPESEARLQAWRAYGTFVGQQLTAGVPLTQGKDFIYVTPPNLAAVRGGTPCPDSVTNFDLFALADGLQNISAPLLDTSGPSYIDSLYTYLQSVDLKTATPTSAQLAQLQTLTNTLATAENAFNTESNNAYNNYLADARAQATHQTFGSWVNQHDPLYTALQRQTKTANTALQNYETSLYGPQYQTLSTQRDKITNQADDELSTEPGAFFGLISASHAGSSDTTVFNQWTDSFSTAVTLKLSMKGLGEFNIGAGYWDVGNVRSTYSSLLLAPYGKDTLTGRVRLQKLLIGSEVGLTITINDSGMYKSVYQFIQDAKSSTGGGFSIFGFHFGGGGSSVTHRNTTDVTFSNQQEGGQIIIAPSLKGVPVMLGALGRAL</sequence>
<gene>
    <name evidence="2" type="ORF">G7Y89_g4788</name>
</gene>
<organism evidence="2 3">
    <name type="scientific">Cudoniella acicularis</name>
    <dbReference type="NCBI Taxonomy" id="354080"/>
    <lineage>
        <taxon>Eukaryota</taxon>
        <taxon>Fungi</taxon>
        <taxon>Dikarya</taxon>
        <taxon>Ascomycota</taxon>
        <taxon>Pezizomycotina</taxon>
        <taxon>Leotiomycetes</taxon>
        <taxon>Helotiales</taxon>
        <taxon>Tricladiaceae</taxon>
        <taxon>Cudoniella</taxon>
    </lineage>
</organism>
<protein>
    <recommendedName>
        <fullName evidence="4">Jacalin-type lectin domain-containing protein</fullName>
    </recommendedName>
</protein>
<reference evidence="2 3" key="1">
    <citation type="submission" date="2020-03" db="EMBL/GenBank/DDBJ databases">
        <title>Draft Genome Sequence of Cudoniella acicularis.</title>
        <authorList>
            <person name="Buettner E."/>
            <person name="Kellner H."/>
        </authorList>
    </citation>
    <scope>NUCLEOTIDE SEQUENCE [LARGE SCALE GENOMIC DNA]</scope>
    <source>
        <strain evidence="2 3">DSM 108380</strain>
    </source>
</reference>
<dbReference type="AlphaFoldDB" id="A0A8H4W4D4"/>
<name>A0A8H4W4D4_9HELO</name>
<feature type="signal peptide" evidence="1">
    <location>
        <begin position="1"/>
        <end position="20"/>
    </location>
</feature>
<evidence type="ECO:0000256" key="1">
    <source>
        <dbReference type="SAM" id="SignalP"/>
    </source>
</evidence>
<feature type="chain" id="PRO_5034657157" description="Jacalin-type lectin domain-containing protein" evidence="1">
    <location>
        <begin position="21"/>
        <end position="397"/>
    </location>
</feature>
<dbReference type="EMBL" id="JAAMPI010000270">
    <property type="protein sequence ID" value="KAF4633327.1"/>
    <property type="molecule type" value="Genomic_DNA"/>
</dbReference>
<evidence type="ECO:0000313" key="2">
    <source>
        <dbReference type="EMBL" id="KAF4633327.1"/>
    </source>
</evidence>
<evidence type="ECO:0008006" key="4">
    <source>
        <dbReference type="Google" id="ProtNLM"/>
    </source>
</evidence>
<dbReference type="Proteomes" id="UP000566819">
    <property type="component" value="Unassembled WGS sequence"/>
</dbReference>
<dbReference type="OrthoDB" id="5047692at2759"/>
<keyword evidence="1" id="KW-0732">Signal</keyword>
<proteinExistence type="predicted"/>
<evidence type="ECO:0000313" key="3">
    <source>
        <dbReference type="Proteomes" id="UP000566819"/>
    </source>
</evidence>
<keyword evidence="3" id="KW-1185">Reference proteome</keyword>
<comment type="caution">
    <text evidence="2">The sequence shown here is derived from an EMBL/GenBank/DDBJ whole genome shotgun (WGS) entry which is preliminary data.</text>
</comment>
<accession>A0A8H4W4D4</accession>